<sequence length="326" mass="34799">MYRNTSTAHFTSGLADSHVGGSQTSTFWGAVILLTKLRHPDAVKDSVTNCRRAVSLDCNVHSAGCAESRLISGVGGLLIRDGALRQLGQDSAGCGTGSTALHCGDSAAARDLLVKTRVEDEFEKLCRAAVTEARQRCGGRRLVAFLKPLLVDLVKRRQRISSMLNTLRNCGLDKVEKNLLRKHLQARDVLIALAFSSMAPGPSQARMMSLAAKTDSPLPFLFGWALPAAATVPSAGSSGASAGDLRTSGGGLQLCSQIHWGALRELFCSPAHPLVLSLGSSTTLGKSYLLMYLYALQECHFRGAAQPPLRIHSMPSIDLIGDFARE</sequence>
<feature type="non-terminal residue" evidence="1">
    <location>
        <position position="1"/>
    </location>
</feature>
<name>A0A813IYN0_POLGL</name>
<comment type="caution">
    <text evidence="1">The sequence shown here is derived from an EMBL/GenBank/DDBJ whole genome shotgun (WGS) entry which is preliminary data.</text>
</comment>
<dbReference type="AlphaFoldDB" id="A0A813IYN0"/>
<evidence type="ECO:0000313" key="1">
    <source>
        <dbReference type="EMBL" id="CAE8657665.1"/>
    </source>
</evidence>
<gene>
    <name evidence="1" type="ORF">PGLA2088_LOCUS12948</name>
</gene>
<evidence type="ECO:0000313" key="2">
    <source>
        <dbReference type="Proteomes" id="UP000626109"/>
    </source>
</evidence>
<proteinExistence type="predicted"/>
<dbReference type="Proteomes" id="UP000626109">
    <property type="component" value="Unassembled WGS sequence"/>
</dbReference>
<protein>
    <submittedName>
        <fullName evidence="1">Uncharacterized protein</fullName>
    </submittedName>
</protein>
<accession>A0A813IYN0</accession>
<dbReference type="EMBL" id="CAJNNW010015388">
    <property type="protein sequence ID" value="CAE8657665.1"/>
    <property type="molecule type" value="Genomic_DNA"/>
</dbReference>
<organism evidence="1 2">
    <name type="scientific">Polarella glacialis</name>
    <name type="common">Dinoflagellate</name>
    <dbReference type="NCBI Taxonomy" id="89957"/>
    <lineage>
        <taxon>Eukaryota</taxon>
        <taxon>Sar</taxon>
        <taxon>Alveolata</taxon>
        <taxon>Dinophyceae</taxon>
        <taxon>Suessiales</taxon>
        <taxon>Suessiaceae</taxon>
        <taxon>Polarella</taxon>
    </lineage>
</organism>
<reference evidence="1" key="1">
    <citation type="submission" date="2021-02" db="EMBL/GenBank/DDBJ databases">
        <authorList>
            <person name="Dougan E. K."/>
            <person name="Rhodes N."/>
            <person name="Thang M."/>
            <person name="Chan C."/>
        </authorList>
    </citation>
    <scope>NUCLEOTIDE SEQUENCE</scope>
</reference>